<name>A0A840BRJ9_9HYPH</name>
<feature type="transmembrane region" description="Helical" evidence="1">
    <location>
        <begin position="12"/>
        <end position="33"/>
    </location>
</feature>
<organism evidence="2 3">
    <name type="scientific">Chelatococcus caeni</name>
    <dbReference type="NCBI Taxonomy" id="1348468"/>
    <lineage>
        <taxon>Bacteria</taxon>
        <taxon>Pseudomonadati</taxon>
        <taxon>Pseudomonadota</taxon>
        <taxon>Alphaproteobacteria</taxon>
        <taxon>Hyphomicrobiales</taxon>
        <taxon>Chelatococcaceae</taxon>
        <taxon>Chelatococcus</taxon>
    </lineage>
</organism>
<keyword evidence="1" id="KW-0472">Membrane</keyword>
<keyword evidence="1" id="KW-0812">Transmembrane</keyword>
<comment type="caution">
    <text evidence="2">The sequence shown here is derived from an EMBL/GenBank/DDBJ whole genome shotgun (WGS) entry which is preliminary data.</text>
</comment>
<evidence type="ECO:0000313" key="2">
    <source>
        <dbReference type="EMBL" id="MBB4016005.1"/>
    </source>
</evidence>
<keyword evidence="3" id="KW-1185">Reference proteome</keyword>
<keyword evidence="1" id="KW-1133">Transmembrane helix</keyword>
<dbReference type="AlphaFoldDB" id="A0A840BRJ9"/>
<dbReference type="Proteomes" id="UP000577362">
    <property type="component" value="Unassembled WGS sequence"/>
</dbReference>
<feature type="transmembrane region" description="Helical" evidence="1">
    <location>
        <begin position="138"/>
        <end position="157"/>
    </location>
</feature>
<evidence type="ECO:0000256" key="1">
    <source>
        <dbReference type="SAM" id="Phobius"/>
    </source>
</evidence>
<reference evidence="2 3" key="1">
    <citation type="submission" date="2020-08" db="EMBL/GenBank/DDBJ databases">
        <title>Genomic Encyclopedia of Type Strains, Phase IV (KMG-IV): sequencing the most valuable type-strain genomes for metagenomic binning, comparative biology and taxonomic classification.</title>
        <authorList>
            <person name="Goeker M."/>
        </authorList>
    </citation>
    <scope>NUCLEOTIDE SEQUENCE [LARGE SCALE GENOMIC DNA]</scope>
    <source>
        <strain evidence="2 3">DSM 103737</strain>
    </source>
</reference>
<proteinExistence type="predicted"/>
<sequence>MPTVQIYSRRLSLVTAVLQWLVPLAWIAIATVATMHGDPELPGGPADASQLQLSSKIAFVVLTSIAPLLLGLMLRELHQLLLLYAAGEVFTAPAVVRIHRMGVLLVAYSLADQVAFLAAGLVLYFTERLTEVPLVYQLHLGELFIGLVVILLGRIMGMACRMQDELSLTV</sequence>
<dbReference type="RefSeq" id="WP_183315877.1">
    <property type="nucleotide sequence ID" value="NZ_JACIEN010000001.1"/>
</dbReference>
<gene>
    <name evidence="2" type="ORF">GGR16_001011</name>
</gene>
<evidence type="ECO:0000313" key="3">
    <source>
        <dbReference type="Proteomes" id="UP000577362"/>
    </source>
</evidence>
<accession>A0A840BRJ9</accession>
<dbReference type="InterPro" id="IPR021354">
    <property type="entry name" value="DUF2975"/>
</dbReference>
<feature type="transmembrane region" description="Helical" evidence="1">
    <location>
        <begin position="53"/>
        <end position="74"/>
    </location>
</feature>
<dbReference type="EMBL" id="JACIEN010000001">
    <property type="protein sequence ID" value="MBB4016005.1"/>
    <property type="molecule type" value="Genomic_DNA"/>
</dbReference>
<dbReference type="Pfam" id="PF11188">
    <property type="entry name" value="DUF2975"/>
    <property type="match status" value="1"/>
</dbReference>
<evidence type="ECO:0008006" key="4">
    <source>
        <dbReference type="Google" id="ProtNLM"/>
    </source>
</evidence>
<feature type="transmembrane region" description="Helical" evidence="1">
    <location>
        <begin position="103"/>
        <end position="126"/>
    </location>
</feature>
<protein>
    <recommendedName>
        <fullName evidence="4">DUF2975 domain-containing protein</fullName>
    </recommendedName>
</protein>